<evidence type="ECO:0000259" key="3">
    <source>
        <dbReference type="Pfam" id="PF24322"/>
    </source>
</evidence>
<dbReference type="EMBL" id="CADIJM010000007">
    <property type="protein sequence ID" value="CAB3717534.1"/>
    <property type="molecule type" value="Genomic_DNA"/>
</dbReference>
<keyword evidence="5" id="KW-1185">Reference proteome</keyword>
<dbReference type="InterPro" id="IPR029058">
    <property type="entry name" value="AB_hydrolase_fold"/>
</dbReference>
<organism evidence="4 5">
    <name type="scientific">Achromobacter animicus</name>
    <dbReference type="NCBI Taxonomy" id="1389935"/>
    <lineage>
        <taxon>Bacteria</taxon>
        <taxon>Pseudomonadati</taxon>
        <taxon>Pseudomonadota</taxon>
        <taxon>Betaproteobacteria</taxon>
        <taxon>Burkholderiales</taxon>
        <taxon>Alcaligenaceae</taxon>
        <taxon>Achromobacter</taxon>
    </lineage>
</organism>
<feature type="region of interest" description="Disordered" evidence="1">
    <location>
        <begin position="74"/>
        <end position="94"/>
    </location>
</feature>
<dbReference type="AlphaFoldDB" id="A0A6S7AB79"/>
<name>A0A6S7AB79_9BURK</name>
<feature type="domain" description="Antibacterial effector protein Tle3 C-terminal" evidence="2">
    <location>
        <begin position="585"/>
        <end position="722"/>
    </location>
</feature>
<evidence type="ECO:0000259" key="2">
    <source>
        <dbReference type="Pfam" id="PF11678"/>
    </source>
</evidence>
<dbReference type="InterPro" id="IPR056221">
    <property type="entry name" value="Tle3_ab_dom"/>
</dbReference>
<evidence type="ECO:0000256" key="1">
    <source>
        <dbReference type="SAM" id="MobiDB-lite"/>
    </source>
</evidence>
<feature type="compositionally biased region" description="Basic and acidic residues" evidence="1">
    <location>
        <begin position="83"/>
        <end position="93"/>
    </location>
</feature>
<gene>
    <name evidence="4" type="ORF">LMG26690_03629</name>
</gene>
<proteinExistence type="predicted"/>
<dbReference type="Pfam" id="PF24322">
    <property type="entry name" value="Tle3"/>
    <property type="match status" value="1"/>
</dbReference>
<evidence type="ECO:0000313" key="5">
    <source>
        <dbReference type="Proteomes" id="UP000494214"/>
    </source>
</evidence>
<evidence type="ECO:0008006" key="6">
    <source>
        <dbReference type="Google" id="ProtNLM"/>
    </source>
</evidence>
<dbReference type="InterPro" id="IPR021692">
    <property type="entry name" value="Tle3_C"/>
</dbReference>
<accession>A0A6S7AB79</accession>
<dbReference type="SUPFAM" id="SSF53474">
    <property type="entry name" value="alpha/beta-Hydrolases"/>
    <property type="match status" value="1"/>
</dbReference>
<feature type="domain" description="T6SS Tle3 phospholipase effector alpha/beta" evidence="3">
    <location>
        <begin position="30"/>
        <end position="378"/>
    </location>
</feature>
<dbReference type="Pfam" id="PF11678">
    <property type="entry name" value="Tle3_C"/>
    <property type="match status" value="1"/>
</dbReference>
<dbReference type="Proteomes" id="UP000494214">
    <property type="component" value="Unassembled WGS sequence"/>
</dbReference>
<dbReference type="RefSeq" id="WP_175124379.1">
    <property type="nucleotide sequence ID" value="NZ_CADIJM010000007.1"/>
</dbReference>
<reference evidence="4 5" key="1">
    <citation type="submission" date="2020-04" db="EMBL/GenBank/DDBJ databases">
        <authorList>
            <person name="De Canck E."/>
        </authorList>
    </citation>
    <scope>NUCLEOTIDE SEQUENCE [LARGE SCALE GENOMIC DNA]</scope>
    <source>
        <strain evidence="4 5">LMG 26690</strain>
    </source>
</reference>
<protein>
    <recommendedName>
        <fullName evidence="6">DUF3274 domain-containing protein</fullName>
    </recommendedName>
</protein>
<evidence type="ECO:0000313" key="4">
    <source>
        <dbReference type="EMBL" id="CAB3717534.1"/>
    </source>
</evidence>
<sequence length="777" mass="84938">MHSPPITGKTQAIVAPNATDAYVQKQQPKPCIVILIHGVNDLAGVYDDLETGICTGLNERLDHLFTKRGERSPAALNPARYTSPKDDDGKAPDPDVAYYRRLAAEGKHGGHSRSVVIPFYWGFREEEGRIQKRTPHGEWLDRFGNRLDKAGTKEGGPFANATTTLPDMFGQGFSGKVVGLPANLMFGSPDHPLFPAPSRRYMVLAAQRLAMLVRIIRAYRHPDGRSGEDDTINVVGHSQGNLITLLANAMLHDEGLRPIDGFVLMSPPYSLAETRFERSELGDAQQTTPARITTLCNLVSFIGKNAHQTPSLADMADAGKDSCIGGVRWTGQHCETSIDGNTVEFSERDNRGAVFLYFSPQDQTVGMANVQGIGWQGVAEAVSYEVFDPAAFTTRPHNPAYQTSADQGGYRRITVPALPALGGRFFQRIFTMRERDGKGENVGEPPSYAYELVGQGERTWEGTQLGAGRTMVANADFSPGQTVTIQAPALPVPFLPDFIAGGTTLDSTDSRGIKPVWTGTDPIDASISITNGGIDVHTSRVMTLSTDSLRGPALRRALEEKATDLNDLSRNPYLDPENSAWAADWHRVAHVKPLGQGRYDAVFEETPNQARRRMMDAPAGSNEAISFHSAIPMSAMHSRRAVAYDLAIGQACSIDDEVFYAYLCRVADWRLSWKMIYGDGRDETESDPSKAGQPDSALRFLYKAENEINRRLINATDLYRSNREPTRDRAGFAGSRGGGVLPVSTVSASIPTLVQSETVRERERGDHVVPGKIGAHR</sequence>